<dbReference type="SUPFAM" id="SSF51621">
    <property type="entry name" value="Phosphoenolpyruvate/pyruvate domain"/>
    <property type="match status" value="1"/>
</dbReference>
<dbReference type="AlphaFoldDB" id="A0AAD5BX60"/>
<dbReference type="InterPro" id="IPR015813">
    <property type="entry name" value="Pyrv/PenolPyrv_kinase-like_dom"/>
</dbReference>
<dbReference type="GO" id="GO:0015977">
    <property type="term" value="P:carbon fixation"/>
    <property type="evidence" value="ECO:0007669"/>
    <property type="project" value="InterPro"/>
</dbReference>
<dbReference type="GO" id="GO:0005829">
    <property type="term" value="C:cytosol"/>
    <property type="evidence" value="ECO:0007669"/>
    <property type="project" value="TreeGrafter"/>
</dbReference>
<comment type="similarity">
    <text evidence="1">Belongs to the remorin family.</text>
</comment>
<keyword evidence="5" id="KW-1185">Reference proteome</keyword>
<name>A0AAD5BX60_AMBAR</name>
<dbReference type="PANTHER" id="PTHR30523">
    <property type="entry name" value="PHOSPHOENOLPYRUVATE CARBOXYLASE"/>
    <property type="match status" value="1"/>
</dbReference>
<protein>
    <recommendedName>
        <fullName evidence="3">Remorin C-terminal domain-containing protein</fullName>
    </recommendedName>
</protein>
<evidence type="ECO:0000313" key="5">
    <source>
        <dbReference type="Proteomes" id="UP001206925"/>
    </source>
</evidence>
<dbReference type="EMBL" id="JAMZMK010010565">
    <property type="protein sequence ID" value="KAI7731040.1"/>
    <property type="molecule type" value="Genomic_DNA"/>
</dbReference>
<feature type="non-terminal residue" evidence="4">
    <location>
        <position position="1"/>
    </location>
</feature>
<proteinExistence type="inferred from homology"/>
<evidence type="ECO:0000259" key="3">
    <source>
        <dbReference type="Pfam" id="PF03763"/>
    </source>
</evidence>
<evidence type="ECO:0000313" key="4">
    <source>
        <dbReference type="EMBL" id="KAI7731040.1"/>
    </source>
</evidence>
<comment type="caution">
    <text evidence="4">The sequence shown here is derived from an EMBL/GenBank/DDBJ whole genome shotgun (WGS) entry which is preliminary data.</text>
</comment>
<reference evidence="4" key="1">
    <citation type="submission" date="2022-06" db="EMBL/GenBank/DDBJ databases">
        <title>Uncovering the hologenomic basis of an extraordinary plant invasion.</title>
        <authorList>
            <person name="Bieker V.C."/>
            <person name="Martin M.D."/>
            <person name="Gilbert T."/>
            <person name="Hodgins K."/>
            <person name="Battlay P."/>
            <person name="Petersen B."/>
            <person name="Wilson J."/>
        </authorList>
    </citation>
    <scope>NUCLEOTIDE SEQUENCE</scope>
    <source>
        <strain evidence="4">AA19_3_7</strain>
        <tissue evidence="4">Leaf</tissue>
    </source>
</reference>
<dbReference type="Pfam" id="PF00311">
    <property type="entry name" value="PEPcase"/>
    <property type="match status" value="1"/>
</dbReference>
<gene>
    <name evidence="4" type="ORF">M8C21_019929</name>
</gene>
<dbReference type="Proteomes" id="UP001206925">
    <property type="component" value="Unassembled WGS sequence"/>
</dbReference>
<dbReference type="InterPro" id="IPR005516">
    <property type="entry name" value="Remorin_C"/>
</dbReference>
<organism evidence="4 5">
    <name type="scientific">Ambrosia artemisiifolia</name>
    <name type="common">Common ragweed</name>
    <dbReference type="NCBI Taxonomy" id="4212"/>
    <lineage>
        <taxon>Eukaryota</taxon>
        <taxon>Viridiplantae</taxon>
        <taxon>Streptophyta</taxon>
        <taxon>Embryophyta</taxon>
        <taxon>Tracheophyta</taxon>
        <taxon>Spermatophyta</taxon>
        <taxon>Magnoliopsida</taxon>
        <taxon>eudicotyledons</taxon>
        <taxon>Gunneridae</taxon>
        <taxon>Pentapetalae</taxon>
        <taxon>asterids</taxon>
        <taxon>campanulids</taxon>
        <taxon>Asterales</taxon>
        <taxon>Asteraceae</taxon>
        <taxon>Asteroideae</taxon>
        <taxon>Heliantheae alliance</taxon>
        <taxon>Heliantheae</taxon>
        <taxon>Ambrosia</taxon>
    </lineage>
</organism>
<feature type="non-terminal residue" evidence="4">
    <location>
        <position position="320"/>
    </location>
</feature>
<evidence type="ECO:0000256" key="1">
    <source>
        <dbReference type="ARBA" id="ARBA00005711"/>
    </source>
</evidence>
<dbReference type="GO" id="GO:0006099">
    <property type="term" value="P:tricarboxylic acid cycle"/>
    <property type="evidence" value="ECO:0007669"/>
    <property type="project" value="InterPro"/>
</dbReference>
<sequence length="320" mass="36288">GSLRSTEQGEMVQAKFGIPGIAVRQLEVYTTAVLLATLSPPKPPRDENWRNLMDQISQISCKSYRNTVYENPEFLAYFQEATPQAELGNLNIGSRPTRRKTFVGIGHLRAIPWIFAWTQTRFVLPAWLGVGAGLKVLSTKVESEPECQPGTPVKEDEKAIVPVEPIVHEEKPVDDTKAIAIVESKLISNCFDKMTSCRNNVLAKVATEKKDALIKAWEESEKSKAENKAQQKLYSIGAWENSKKADLEAELKKIEEKKKAKYIEKMKNKMKKRGHPGKPNVEKSFSRQKKSRLSVELLEKRQRNSWDGFRARLFVTEVAF</sequence>
<dbReference type="Pfam" id="PF03763">
    <property type="entry name" value="Remorin_C"/>
    <property type="match status" value="1"/>
</dbReference>
<accession>A0AAD5BX60</accession>
<dbReference type="InterPro" id="IPR021135">
    <property type="entry name" value="PEP_COase"/>
</dbReference>
<feature type="domain" description="Remorin C-terminal" evidence="3">
    <location>
        <begin position="209"/>
        <end position="272"/>
    </location>
</feature>
<evidence type="ECO:0000256" key="2">
    <source>
        <dbReference type="SAM" id="MobiDB-lite"/>
    </source>
</evidence>
<dbReference type="GO" id="GO:0008964">
    <property type="term" value="F:phosphoenolpyruvate carboxylase activity"/>
    <property type="evidence" value="ECO:0007669"/>
    <property type="project" value="InterPro"/>
</dbReference>
<dbReference type="PANTHER" id="PTHR30523:SF6">
    <property type="entry name" value="PHOSPHOENOLPYRUVATE CARBOXYLASE"/>
    <property type="match status" value="1"/>
</dbReference>
<feature type="region of interest" description="Disordered" evidence="2">
    <location>
        <begin position="267"/>
        <end position="291"/>
    </location>
</feature>